<organism evidence="2">
    <name type="scientific">Streptomyces sp. R17</name>
    <dbReference type="NCBI Taxonomy" id="3238626"/>
    <lineage>
        <taxon>Bacteria</taxon>
        <taxon>Bacillati</taxon>
        <taxon>Actinomycetota</taxon>
        <taxon>Actinomycetes</taxon>
        <taxon>Kitasatosporales</taxon>
        <taxon>Streptomycetaceae</taxon>
        <taxon>Streptomyces</taxon>
    </lineage>
</organism>
<dbReference type="PANTHER" id="PTHR47197">
    <property type="entry name" value="PROTEIN NIRF"/>
    <property type="match status" value="1"/>
</dbReference>
<dbReference type="Gene3D" id="2.130.10.10">
    <property type="entry name" value="YVTN repeat-like/Quinoprotein amine dehydrogenase"/>
    <property type="match status" value="2"/>
</dbReference>
<dbReference type="EMBL" id="CP163433">
    <property type="protein sequence ID" value="XDQ22500.1"/>
    <property type="molecule type" value="Genomic_DNA"/>
</dbReference>
<dbReference type="PANTHER" id="PTHR47197:SF3">
    <property type="entry name" value="DIHYDRO-HEME D1 DEHYDROGENASE"/>
    <property type="match status" value="1"/>
</dbReference>
<dbReference type="AlphaFoldDB" id="A0AB39NV20"/>
<feature type="compositionally biased region" description="Polar residues" evidence="1">
    <location>
        <begin position="1"/>
        <end position="10"/>
    </location>
</feature>
<dbReference type="InterPro" id="IPR015943">
    <property type="entry name" value="WD40/YVTN_repeat-like_dom_sf"/>
</dbReference>
<feature type="region of interest" description="Disordered" evidence="1">
    <location>
        <begin position="1"/>
        <end position="25"/>
    </location>
</feature>
<name>A0AB39NV20_9ACTN</name>
<sequence length="319" mass="33626">MTTEDGSQDPQIMEEPPSGDPRRKPIAATQQVLTDLPFERLFARARDKGLQVPSTPVQAEPADVWEGKKIPVGDRPHSVAVNPDGTRLYVTNFGDGSVSVIDLSREAVVATHLVDEGPYGVAVGPDGADLYVASPSRGTVKQYSIAGDNLVEDGSTLVAENHSRNPYGMAASPDGHVYVTLALSDAVRVTDRFLMDIRDIPAVSFPVGVAVSKDNTRLYATNYFAAGSISVIDVSDQAVVGTIPVGNDPYGVAVSPDGTHLYVAHFLGTEGVSVIDVSAQTVVGTVPVGNDARGVAVSPDGTRLYVTNFFANSVSVIYL</sequence>
<evidence type="ECO:0000313" key="2">
    <source>
        <dbReference type="EMBL" id="XDQ22500.1"/>
    </source>
</evidence>
<dbReference type="NCBIfam" id="TIGR02276">
    <property type="entry name" value="beta_rpt_yvtn"/>
    <property type="match status" value="2"/>
</dbReference>
<dbReference type="InterPro" id="IPR011964">
    <property type="entry name" value="YVTN_b-propeller_repeat"/>
</dbReference>
<dbReference type="SUPFAM" id="SSF51004">
    <property type="entry name" value="C-terminal (heme d1) domain of cytochrome cd1-nitrite reductase"/>
    <property type="match status" value="1"/>
</dbReference>
<accession>A0AB39NV20</accession>
<proteinExistence type="predicted"/>
<dbReference type="Pfam" id="PF02239">
    <property type="entry name" value="Cytochrom_D1"/>
    <property type="match status" value="1"/>
</dbReference>
<evidence type="ECO:0000256" key="1">
    <source>
        <dbReference type="SAM" id="MobiDB-lite"/>
    </source>
</evidence>
<dbReference type="InterPro" id="IPR051200">
    <property type="entry name" value="Host-pathogen_enzymatic-act"/>
</dbReference>
<gene>
    <name evidence="2" type="ORF">AB5J48_32160</name>
</gene>
<dbReference type="RefSeq" id="WP_369153320.1">
    <property type="nucleotide sequence ID" value="NZ_CP163433.1"/>
</dbReference>
<dbReference type="InterPro" id="IPR011048">
    <property type="entry name" value="Haem_d1_sf"/>
</dbReference>
<reference evidence="2" key="1">
    <citation type="submission" date="2024-07" db="EMBL/GenBank/DDBJ databases">
        <authorList>
            <person name="Yu S.T."/>
        </authorList>
    </citation>
    <scope>NUCLEOTIDE SEQUENCE</scope>
    <source>
        <strain evidence="2">R17</strain>
    </source>
</reference>
<protein>
    <submittedName>
        <fullName evidence="2">YncE family protein</fullName>
    </submittedName>
</protein>